<dbReference type="Pfam" id="PF07963">
    <property type="entry name" value="N_methyl"/>
    <property type="match status" value="1"/>
</dbReference>
<keyword evidence="3" id="KW-1185">Reference proteome</keyword>
<dbReference type="AlphaFoldDB" id="A0A1H0R771"/>
<gene>
    <name evidence="2" type="ORF">SAMN04515671_3430</name>
</gene>
<dbReference type="EMBL" id="LT629710">
    <property type="protein sequence ID" value="SDP25402.1"/>
    <property type="molecule type" value="Genomic_DNA"/>
</dbReference>
<evidence type="ECO:0000313" key="3">
    <source>
        <dbReference type="Proteomes" id="UP000198741"/>
    </source>
</evidence>
<sequence length="155" mass="15702">MSRIPGPANGERGESLIELLVALTLLGLAVVAIVSGLATGVVLSDVHRKEATAGAEVRSFAEMIDKTVAGGGGGYVACATTGTYTSGYVPPAGYLSAVTAVAYWTGTTWSSTCSAPDTGLQKLSLKISSNDGRASETLDLIIRKPCGPAPQPACT</sequence>
<organism evidence="2 3">
    <name type="scientific">Nakamurella panacisegetis</name>
    <dbReference type="NCBI Taxonomy" id="1090615"/>
    <lineage>
        <taxon>Bacteria</taxon>
        <taxon>Bacillati</taxon>
        <taxon>Actinomycetota</taxon>
        <taxon>Actinomycetes</taxon>
        <taxon>Nakamurellales</taxon>
        <taxon>Nakamurellaceae</taxon>
        <taxon>Nakamurella</taxon>
    </lineage>
</organism>
<dbReference type="STRING" id="1090615.SAMN04515671_3430"/>
<dbReference type="RefSeq" id="WP_090477979.1">
    <property type="nucleotide sequence ID" value="NZ_LT629710.1"/>
</dbReference>
<reference evidence="2 3" key="1">
    <citation type="submission" date="2016-10" db="EMBL/GenBank/DDBJ databases">
        <authorList>
            <person name="de Groot N.N."/>
        </authorList>
    </citation>
    <scope>NUCLEOTIDE SEQUENCE [LARGE SCALE GENOMIC DNA]</scope>
    <source>
        <strain evidence="3">P4-7,KCTC 19426,CECT 7604</strain>
    </source>
</reference>
<accession>A0A1H0R771</accession>
<keyword evidence="1" id="KW-0472">Membrane</keyword>
<feature type="transmembrane region" description="Helical" evidence="1">
    <location>
        <begin position="20"/>
        <end position="43"/>
    </location>
</feature>
<evidence type="ECO:0000256" key="1">
    <source>
        <dbReference type="SAM" id="Phobius"/>
    </source>
</evidence>
<keyword evidence="1" id="KW-1133">Transmembrane helix</keyword>
<name>A0A1H0R771_9ACTN</name>
<dbReference type="InterPro" id="IPR012902">
    <property type="entry name" value="N_methyl_site"/>
</dbReference>
<keyword evidence="1" id="KW-0812">Transmembrane</keyword>
<evidence type="ECO:0000313" key="2">
    <source>
        <dbReference type="EMBL" id="SDP25402.1"/>
    </source>
</evidence>
<dbReference type="OrthoDB" id="3629569at2"/>
<evidence type="ECO:0008006" key="4">
    <source>
        <dbReference type="Google" id="ProtNLM"/>
    </source>
</evidence>
<proteinExistence type="predicted"/>
<dbReference type="Proteomes" id="UP000198741">
    <property type="component" value="Chromosome I"/>
</dbReference>
<protein>
    <recommendedName>
        <fullName evidence="4">Prepilin-type N-terminal cleavage/methylation domain-containing protein</fullName>
    </recommendedName>
</protein>